<dbReference type="OrthoDB" id="2242521at2"/>
<evidence type="ECO:0000259" key="2">
    <source>
        <dbReference type="Pfam" id="PF17881"/>
    </source>
</evidence>
<dbReference type="Proteomes" id="UP000051733">
    <property type="component" value="Unassembled WGS sequence"/>
</dbReference>
<accession>A0A0R2AHJ7</accession>
<dbReference type="EMBL" id="AYYY01000005">
    <property type="protein sequence ID" value="KRM62595.1"/>
    <property type="molecule type" value="Genomic_DNA"/>
</dbReference>
<evidence type="ECO:0000313" key="3">
    <source>
        <dbReference type="EMBL" id="KRM62595.1"/>
    </source>
</evidence>
<proteinExistence type="predicted"/>
<feature type="transmembrane region" description="Helical" evidence="1">
    <location>
        <begin position="12"/>
        <end position="35"/>
    </location>
</feature>
<dbReference type="STRING" id="1423813.FC26_GL002172"/>
<keyword evidence="1" id="KW-0472">Membrane</keyword>
<evidence type="ECO:0000313" key="4">
    <source>
        <dbReference type="Proteomes" id="UP000051733"/>
    </source>
</evidence>
<name>A0A0R2AHJ7_9LACO</name>
<organism evidence="3 4">
    <name type="scientific">Paucilactobacillus vaccinostercus DSM 20634</name>
    <dbReference type="NCBI Taxonomy" id="1423813"/>
    <lineage>
        <taxon>Bacteria</taxon>
        <taxon>Bacillati</taxon>
        <taxon>Bacillota</taxon>
        <taxon>Bacilli</taxon>
        <taxon>Lactobacillales</taxon>
        <taxon>Lactobacillaceae</taxon>
        <taxon>Paucilactobacillus</taxon>
    </lineage>
</organism>
<feature type="domain" description="Cell wall elongation regulator TseB-like" evidence="2">
    <location>
        <begin position="45"/>
        <end position="88"/>
    </location>
</feature>
<keyword evidence="1" id="KW-0812">Transmembrane</keyword>
<keyword evidence="4" id="KW-1185">Reference proteome</keyword>
<dbReference type="InterPro" id="IPR046350">
    <property type="entry name" value="Cystatin_sf"/>
</dbReference>
<protein>
    <recommendedName>
        <fullName evidence="2">Cell wall elongation regulator TseB-like domain-containing protein</fullName>
    </recommendedName>
</protein>
<comment type="caution">
    <text evidence="3">The sequence shown here is derived from an EMBL/GenBank/DDBJ whole genome shotgun (WGS) entry which is preliminary data.</text>
</comment>
<dbReference type="InterPro" id="IPR041401">
    <property type="entry name" value="TseB-like_dom"/>
</dbReference>
<dbReference type="SUPFAM" id="SSF54403">
    <property type="entry name" value="Cystatin/monellin"/>
    <property type="match status" value="2"/>
</dbReference>
<dbReference type="PATRIC" id="fig|1423813.3.peg.2211"/>
<gene>
    <name evidence="3" type="ORF">FC26_GL002172</name>
</gene>
<dbReference type="RefSeq" id="WP_057777279.1">
    <property type="nucleotide sequence ID" value="NZ_AYYY01000005.1"/>
</dbReference>
<evidence type="ECO:0000256" key="1">
    <source>
        <dbReference type="SAM" id="Phobius"/>
    </source>
</evidence>
<dbReference type="Pfam" id="PF17881">
    <property type="entry name" value="TseB"/>
    <property type="match status" value="1"/>
</dbReference>
<dbReference type="AlphaFoldDB" id="A0A0R2AHJ7"/>
<sequence>MQSRRNSQRRRHPIRLTLVIIILIFLCGWTIYAVGNHPKNESRQQAIAMAKKYANLKKTDDFYIYNREKTYYTVAGTNNKNQSILVVIAKKGGKIRVLKQKDGITKNEALTKIWNKRNPKRVLKIAPGIFNNHAVWEVTYLNKHGNLCYELLNFKNGKDVQRIDNL</sequence>
<keyword evidence="1" id="KW-1133">Transmembrane helix</keyword>
<dbReference type="Gene3D" id="3.10.450.40">
    <property type="match status" value="2"/>
</dbReference>
<reference evidence="3 4" key="1">
    <citation type="journal article" date="2015" name="Genome Announc.">
        <title>Expanding the biotechnology potential of lactobacilli through comparative genomics of 213 strains and associated genera.</title>
        <authorList>
            <person name="Sun Z."/>
            <person name="Harris H.M."/>
            <person name="McCann A."/>
            <person name="Guo C."/>
            <person name="Argimon S."/>
            <person name="Zhang W."/>
            <person name="Yang X."/>
            <person name="Jeffery I.B."/>
            <person name="Cooney J.C."/>
            <person name="Kagawa T.F."/>
            <person name="Liu W."/>
            <person name="Song Y."/>
            <person name="Salvetti E."/>
            <person name="Wrobel A."/>
            <person name="Rasinkangas P."/>
            <person name="Parkhill J."/>
            <person name="Rea M.C."/>
            <person name="O'Sullivan O."/>
            <person name="Ritari J."/>
            <person name="Douillard F.P."/>
            <person name="Paul Ross R."/>
            <person name="Yang R."/>
            <person name="Briner A.E."/>
            <person name="Felis G.E."/>
            <person name="de Vos W.M."/>
            <person name="Barrangou R."/>
            <person name="Klaenhammer T.R."/>
            <person name="Caufield P.W."/>
            <person name="Cui Y."/>
            <person name="Zhang H."/>
            <person name="O'Toole P.W."/>
        </authorList>
    </citation>
    <scope>NUCLEOTIDE SEQUENCE [LARGE SCALE GENOMIC DNA]</scope>
    <source>
        <strain evidence="3 4">DSM 20634</strain>
    </source>
</reference>